<dbReference type="EMBL" id="NDHI03003438">
    <property type="protein sequence ID" value="PNJ50249.1"/>
    <property type="molecule type" value="Genomic_DNA"/>
</dbReference>
<dbReference type="InterPro" id="IPR048478">
    <property type="entry name" value="LSM12_LSM"/>
</dbReference>
<dbReference type="InterPro" id="IPR047574">
    <property type="entry name" value="AD"/>
</dbReference>
<sequence length="230" mass="24959">MAAPPGEYFSVGSQVSCRTCQEQRLQGEVVAFDYQSKMLALKCPSSSGKPNHADILLINLQYVSEVEIINDRTETPPPLASLNVSKLASKARTEKEEKLSQAYAISAGVSLEGQQLFQTIHKTIKDCKWQEKNIVVMEEVVITPPYQVENCKGKEGSALSHVRKIRQSLALSPTLECSGATSAHCNLRLPGSSDSPASSSRVPGTTGVCHHTRLEMGFHHVGQAGLELLT</sequence>
<evidence type="ECO:0000259" key="2">
    <source>
        <dbReference type="PROSITE" id="PS52001"/>
    </source>
</evidence>
<evidence type="ECO:0000259" key="3">
    <source>
        <dbReference type="PROSITE" id="PS52002"/>
    </source>
</evidence>
<comment type="similarity">
    <text evidence="1">Belongs to the LSM12 family.</text>
</comment>
<reference evidence="4" key="2">
    <citation type="submission" date="2017-12" db="EMBL/GenBank/DDBJ databases">
        <title>High-resolution comparative analysis of great ape genomes.</title>
        <authorList>
            <person name="Pollen A."/>
            <person name="Hastie A."/>
            <person name="Hormozdiari F."/>
            <person name="Dougherty M."/>
            <person name="Liu R."/>
            <person name="Chaisson M."/>
            <person name="Hoppe E."/>
            <person name="Hill C."/>
            <person name="Pang A."/>
            <person name="Hillier L."/>
            <person name="Baker C."/>
            <person name="Armstrong J."/>
            <person name="Shendure J."/>
            <person name="Paten B."/>
            <person name="Wilson R."/>
            <person name="Chao H."/>
            <person name="Schneider V."/>
            <person name="Ventura M."/>
            <person name="Kronenberg Z."/>
            <person name="Murali S."/>
            <person name="Gordon D."/>
            <person name="Cantsilieris S."/>
            <person name="Munson K."/>
            <person name="Nelson B."/>
            <person name="Raja A."/>
            <person name="Underwood J."/>
            <person name="Diekhans M."/>
            <person name="Fiddes I."/>
            <person name="Haussler D."/>
            <person name="Eichler E."/>
        </authorList>
    </citation>
    <scope>NUCLEOTIDE SEQUENCE [LARGE SCALE GENOMIC DNA]</scope>
    <source>
        <strain evidence="4">Susie</strain>
    </source>
</reference>
<dbReference type="Ensembl" id="ENSPPYT00000048193.1">
    <property type="protein sequence ID" value="ENSPPYP00000043090.1"/>
    <property type="gene ID" value="ENSPPYG00000008344.3"/>
</dbReference>
<dbReference type="PROSITE" id="PS52002">
    <property type="entry name" value="SM"/>
    <property type="match status" value="1"/>
</dbReference>
<keyword evidence="6" id="KW-1185">Reference proteome</keyword>
<feature type="domain" description="AD" evidence="2">
    <location>
        <begin position="80"/>
        <end position="174"/>
    </location>
</feature>
<evidence type="ECO:0000313" key="4">
    <source>
        <dbReference type="EMBL" id="PNJ50249.1"/>
    </source>
</evidence>
<proteinExistence type="inferred from homology"/>
<dbReference type="GO" id="GO:0003723">
    <property type="term" value="F:RNA binding"/>
    <property type="evidence" value="ECO:0007669"/>
    <property type="project" value="InterPro"/>
</dbReference>
<dbReference type="InterPro" id="IPR047575">
    <property type="entry name" value="Sm"/>
</dbReference>
<reference evidence="5 6" key="1">
    <citation type="submission" date="2008-02" db="EMBL/GenBank/DDBJ databases">
        <title>A 6x draft sequence assembly of the Pongo pygmaeus abelii genome.</title>
        <authorList>
            <person name="Wilson R.K."/>
            <person name="Mardis E."/>
        </authorList>
    </citation>
    <scope>NUCLEOTIDE SEQUENCE [LARGE SCALE GENOMIC DNA]</scope>
</reference>
<gene>
    <name evidence="5" type="primary">LSM12</name>
    <name evidence="4" type="ORF">CR201_G0023681</name>
</gene>
<reference evidence="5" key="3">
    <citation type="submission" date="2025-05" db="UniProtKB">
        <authorList>
            <consortium name="Ensembl"/>
        </authorList>
    </citation>
    <scope>IDENTIFICATION</scope>
</reference>
<dbReference type="CTD" id="124801"/>
<accession>A0A8I5UXD0</accession>
<dbReference type="PROSITE" id="PS52001">
    <property type="entry name" value="AD"/>
    <property type="match status" value="1"/>
</dbReference>
<dbReference type="InterPro" id="IPR019181">
    <property type="entry name" value="LSM12_ABD"/>
</dbReference>
<dbReference type="Pfam" id="PF21166">
    <property type="entry name" value="LSM12_LSM"/>
    <property type="match status" value="1"/>
</dbReference>
<name>A0A2J8UYA2_PONAB</name>
<evidence type="ECO:0000313" key="6">
    <source>
        <dbReference type="Proteomes" id="UP000001595"/>
    </source>
</evidence>
<protein>
    <submittedName>
        <fullName evidence="5">LSM12 homolog</fullName>
    </submittedName>
    <submittedName>
        <fullName evidence="4">LSM12 isoform 4</fullName>
    </submittedName>
</protein>
<dbReference type="AlphaFoldDB" id="A0A2J8UYA2"/>
<organism evidence="4">
    <name type="scientific">Pongo abelii</name>
    <name type="common">Sumatran orangutan</name>
    <name type="synonym">Pongo pygmaeus abelii</name>
    <dbReference type="NCBI Taxonomy" id="9601"/>
    <lineage>
        <taxon>Eukaryota</taxon>
        <taxon>Metazoa</taxon>
        <taxon>Chordata</taxon>
        <taxon>Craniata</taxon>
        <taxon>Vertebrata</taxon>
        <taxon>Euteleostomi</taxon>
        <taxon>Mammalia</taxon>
        <taxon>Eutheria</taxon>
        <taxon>Euarchontoglires</taxon>
        <taxon>Primates</taxon>
        <taxon>Haplorrhini</taxon>
        <taxon>Catarrhini</taxon>
        <taxon>Hominidae</taxon>
        <taxon>Pongo</taxon>
    </lineage>
</organism>
<dbReference type="GeneTree" id="ENSGT00390000006956"/>
<dbReference type="CDD" id="cd01735">
    <property type="entry name" value="LSm12_N"/>
    <property type="match status" value="1"/>
</dbReference>
<dbReference type="PANTHER" id="PTHR13542">
    <property type="entry name" value="LSM12 HOMOLOG"/>
    <property type="match status" value="1"/>
</dbReference>
<dbReference type="RefSeq" id="XP_054391139.1">
    <property type="nucleotide sequence ID" value="XM_054535164.2"/>
</dbReference>
<evidence type="ECO:0000256" key="1">
    <source>
        <dbReference type="ARBA" id="ARBA00006359"/>
    </source>
</evidence>
<dbReference type="InterPro" id="IPR039683">
    <property type="entry name" value="Lsm12-like"/>
</dbReference>
<dbReference type="PRINTS" id="PR02045">
    <property type="entry name" value="F138DOMAIN"/>
</dbReference>
<feature type="domain" description="Sm" evidence="3">
    <location>
        <begin position="2"/>
        <end position="72"/>
    </location>
</feature>
<accession>A0A2J8UYA2</accession>
<evidence type="ECO:0000313" key="5">
    <source>
        <dbReference type="Ensembl" id="ENSPPYP00000043090.1"/>
    </source>
</evidence>
<dbReference type="Pfam" id="PF09793">
    <property type="entry name" value="AD"/>
    <property type="match status" value="1"/>
</dbReference>
<dbReference type="GeneID" id="100172578"/>
<dbReference type="OrthoDB" id="1057137at2759"/>
<dbReference type="Proteomes" id="UP000001595">
    <property type="component" value="Chromosome 17"/>
</dbReference>
<dbReference type="SMART" id="SM00995">
    <property type="entry name" value="AD"/>
    <property type="match status" value="1"/>
</dbReference>